<dbReference type="Proteomes" id="UP001349994">
    <property type="component" value="Unassembled WGS sequence"/>
</dbReference>
<sequence>MRSIARFVDARNTAEGKFLSVLLSVLLVFSFLNVTMFTDKANAGEETQDTEFVADVVESDAPQDEEIVTGGGCL</sequence>
<evidence type="ECO:0000256" key="1">
    <source>
        <dbReference type="SAM" id="Phobius"/>
    </source>
</evidence>
<keyword evidence="1" id="KW-0472">Membrane</keyword>
<evidence type="ECO:0000313" key="3">
    <source>
        <dbReference type="Proteomes" id="UP001349994"/>
    </source>
</evidence>
<reference evidence="2 3" key="1">
    <citation type="submission" date="2024-01" db="EMBL/GenBank/DDBJ databases">
        <title>novel species in genus Adlercreutzia.</title>
        <authorList>
            <person name="Liu X."/>
        </authorList>
    </citation>
    <scope>NUCLEOTIDE SEQUENCE [LARGE SCALE GENOMIC DNA]</scope>
    <source>
        <strain evidence="2 3">R7</strain>
    </source>
</reference>
<comment type="caution">
    <text evidence="2">The sequence shown here is derived from an EMBL/GenBank/DDBJ whole genome shotgun (WGS) entry which is preliminary data.</text>
</comment>
<accession>A0ABU6IFJ5</accession>
<feature type="transmembrane region" description="Helical" evidence="1">
    <location>
        <begin position="18"/>
        <end position="38"/>
    </location>
</feature>
<keyword evidence="1" id="KW-0812">Transmembrane</keyword>
<protein>
    <submittedName>
        <fullName evidence="2">Uncharacterized protein</fullName>
    </submittedName>
</protein>
<name>A0ABU6IFJ5_9ACTN</name>
<gene>
    <name evidence="2" type="ORF">VIN30_01695</name>
</gene>
<keyword evidence="3" id="KW-1185">Reference proteome</keyword>
<dbReference type="EMBL" id="JAYMFF010000002">
    <property type="protein sequence ID" value="MEC4175161.1"/>
    <property type="molecule type" value="Genomic_DNA"/>
</dbReference>
<keyword evidence="1" id="KW-1133">Transmembrane helix</keyword>
<proteinExistence type="predicted"/>
<evidence type="ECO:0000313" key="2">
    <source>
        <dbReference type="EMBL" id="MEC4175161.1"/>
    </source>
</evidence>
<organism evidence="2 3">
    <name type="scientific">Adlercreutzia wanghongyangiae</name>
    <dbReference type="NCBI Taxonomy" id="3111451"/>
    <lineage>
        <taxon>Bacteria</taxon>
        <taxon>Bacillati</taxon>
        <taxon>Actinomycetota</taxon>
        <taxon>Coriobacteriia</taxon>
        <taxon>Eggerthellales</taxon>
        <taxon>Eggerthellaceae</taxon>
        <taxon>Adlercreutzia</taxon>
    </lineage>
</organism>
<dbReference type="RefSeq" id="WP_338208772.1">
    <property type="nucleotide sequence ID" value="NZ_JAYMFF010000002.1"/>
</dbReference>